<feature type="binding site" evidence="12">
    <location>
        <position position="250"/>
    </location>
    <ligand>
        <name>K(+)</name>
        <dbReference type="ChEBI" id="CHEBI:29103"/>
    </ligand>
</feature>
<comment type="subunit">
    <text evidence="12">Homodimer.</text>
</comment>
<dbReference type="RefSeq" id="WP_310499176.1">
    <property type="nucleotide sequence ID" value="NZ_JAVDSB010000004.1"/>
</dbReference>
<dbReference type="PROSITE" id="PS00584">
    <property type="entry name" value="PFKB_KINASES_2"/>
    <property type="match status" value="1"/>
</dbReference>
<comment type="caution">
    <text evidence="12">Lacks conserved residue(s) required for the propagation of feature annotation.</text>
</comment>
<evidence type="ECO:0000256" key="3">
    <source>
        <dbReference type="ARBA" id="ARBA00016943"/>
    </source>
</evidence>
<dbReference type="Gene3D" id="3.40.1190.20">
    <property type="match status" value="1"/>
</dbReference>
<feature type="binding site" evidence="12">
    <location>
        <position position="287"/>
    </location>
    <ligand>
        <name>K(+)</name>
        <dbReference type="ChEBI" id="CHEBI:29103"/>
    </ligand>
</feature>
<feature type="binding site" evidence="12">
    <location>
        <position position="293"/>
    </location>
    <ligand>
        <name>K(+)</name>
        <dbReference type="ChEBI" id="CHEBI:29103"/>
    </ligand>
</feature>
<keyword evidence="15" id="KW-1185">Reference proteome</keyword>
<feature type="domain" description="Carbohydrate kinase PfkB" evidence="13">
    <location>
        <begin position="6"/>
        <end position="297"/>
    </location>
</feature>
<dbReference type="InterPro" id="IPR002173">
    <property type="entry name" value="Carboh/pur_kinase_PfkB_CS"/>
</dbReference>
<evidence type="ECO:0000256" key="7">
    <source>
        <dbReference type="ARBA" id="ARBA00022777"/>
    </source>
</evidence>
<comment type="activity regulation">
    <text evidence="12">Activated by a monovalent cation that binds near, but not in, the active site. The most likely occupant of the site in vivo is potassium. Ion binding induces a conformational change that may alter substrate affinity.</text>
</comment>
<dbReference type="InterPro" id="IPR011611">
    <property type="entry name" value="PfkB_dom"/>
</dbReference>
<feature type="binding site" evidence="12">
    <location>
        <begin position="43"/>
        <end position="47"/>
    </location>
    <ligand>
        <name>substrate</name>
    </ligand>
</feature>
<dbReference type="SUPFAM" id="SSF53613">
    <property type="entry name" value="Ribokinase-like"/>
    <property type="match status" value="1"/>
</dbReference>
<keyword evidence="6 12" id="KW-0547">Nucleotide-binding</keyword>
<evidence type="ECO:0000256" key="9">
    <source>
        <dbReference type="ARBA" id="ARBA00022842"/>
    </source>
</evidence>
<keyword evidence="4 12" id="KW-0808">Transferase</keyword>
<evidence type="ECO:0000259" key="13">
    <source>
        <dbReference type="Pfam" id="PF00294"/>
    </source>
</evidence>
<name>A0ABU1NXN0_9BACL</name>
<keyword evidence="12" id="KW-0963">Cytoplasm</keyword>
<dbReference type="GO" id="GO:0004747">
    <property type="term" value="F:ribokinase activity"/>
    <property type="evidence" value="ECO:0007669"/>
    <property type="project" value="UniProtKB-EC"/>
</dbReference>
<reference evidence="14 15" key="1">
    <citation type="submission" date="2023-07" db="EMBL/GenBank/DDBJ databases">
        <title>Sorghum-associated microbial communities from plants grown in Nebraska, USA.</title>
        <authorList>
            <person name="Schachtman D."/>
        </authorList>
    </citation>
    <scope>NUCLEOTIDE SEQUENCE [LARGE SCALE GENOMIC DNA]</scope>
    <source>
        <strain evidence="14 15">CC258</strain>
    </source>
</reference>
<feature type="binding site" evidence="12">
    <location>
        <position position="248"/>
    </location>
    <ligand>
        <name>K(+)</name>
        <dbReference type="ChEBI" id="CHEBI:29103"/>
    </ligand>
</feature>
<dbReference type="CDD" id="cd01174">
    <property type="entry name" value="ribokinase"/>
    <property type="match status" value="1"/>
</dbReference>
<dbReference type="EMBL" id="JAVDSB010000004">
    <property type="protein sequence ID" value="MDR6551602.1"/>
    <property type="molecule type" value="Genomic_DNA"/>
</dbReference>
<evidence type="ECO:0000256" key="5">
    <source>
        <dbReference type="ARBA" id="ARBA00022723"/>
    </source>
</evidence>
<evidence type="ECO:0000313" key="15">
    <source>
        <dbReference type="Proteomes" id="UP001267290"/>
    </source>
</evidence>
<comment type="caution">
    <text evidence="14">The sequence shown here is derived from an EMBL/GenBank/DDBJ whole genome shotgun (WGS) entry which is preliminary data.</text>
</comment>
<dbReference type="HAMAP" id="MF_01987">
    <property type="entry name" value="Ribokinase"/>
    <property type="match status" value="1"/>
</dbReference>
<organism evidence="14 15">
    <name type="scientific">Paenibacillus qinlingensis</name>
    <dbReference type="NCBI Taxonomy" id="1837343"/>
    <lineage>
        <taxon>Bacteria</taxon>
        <taxon>Bacillati</taxon>
        <taxon>Bacillota</taxon>
        <taxon>Bacilli</taxon>
        <taxon>Bacillales</taxon>
        <taxon>Paenibacillaceae</taxon>
        <taxon>Paenibacillus</taxon>
    </lineage>
</organism>
<sequence length="309" mass="32655">MQTKQAKIVVVGSINMDLVVKSEHIPVAGETVTGQEFVMIPGGKGANQAVAAARLGAHVEMVGCVGGDPFGKQMLEQLANEGIGTSYVHTDPQQTTGVALIQVQDGENRITIVPGANASVTPEQVERAKDVFDGADILLVQLEIPQETVMRAVQLAKSYGVKVILNPAPAAVLPDEIWPFVDLVTPNETEAAILSSGQAVVTAHSDVMNELRSLTKTDVIITQGEKGVSYHLDGVAGSYPAYRVNVTDTTAAGDSFNAALAVWHGEGYTMEQSITFAAKVGAITVSRFGAQTSLPTRQEVDSFEGRLNK</sequence>
<feature type="binding site" evidence="12">
    <location>
        <position position="254"/>
    </location>
    <ligand>
        <name>substrate</name>
    </ligand>
</feature>
<keyword evidence="10 12" id="KW-0630">Potassium</keyword>
<feature type="binding site" evidence="12">
    <location>
        <position position="289"/>
    </location>
    <ligand>
        <name>K(+)</name>
        <dbReference type="ChEBI" id="CHEBI:29103"/>
    </ligand>
</feature>
<dbReference type="PANTHER" id="PTHR10584">
    <property type="entry name" value="SUGAR KINASE"/>
    <property type="match status" value="1"/>
</dbReference>
<comment type="subcellular location">
    <subcellularLocation>
        <location evidence="12">Cytoplasm</location>
    </subcellularLocation>
</comment>
<proteinExistence type="inferred from homology"/>
<dbReference type="Pfam" id="PF00294">
    <property type="entry name" value="PfkB"/>
    <property type="match status" value="1"/>
</dbReference>
<feature type="binding site" evidence="12">
    <location>
        <position position="187"/>
    </location>
    <ligand>
        <name>ATP</name>
        <dbReference type="ChEBI" id="CHEBI:30616"/>
    </ligand>
</feature>
<keyword evidence="7 12" id="KW-0418">Kinase</keyword>
<evidence type="ECO:0000256" key="12">
    <source>
        <dbReference type="HAMAP-Rule" id="MF_01987"/>
    </source>
</evidence>
<feature type="active site" description="Proton acceptor" evidence="12">
    <location>
        <position position="254"/>
    </location>
</feature>
<dbReference type="InterPro" id="IPR029056">
    <property type="entry name" value="Ribokinase-like"/>
</dbReference>
<feature type="binding site" evidence="12">
    <location>
        <begin position="253"/>
        <end position="254"/>
    </location>
    <ligand>
        <name>ATP</name>
        <dbReference type="ChEBI" id="CHEBI:30616"/>
    </ligand>
</feature>
<keyword evidence="5 12" id="KW-0479">Metal-binding</keyword>
<feature type="binding site" evidence="12">
    <location>
        <begin position="15"/>
        <end position="17"/>
    </location>
    <ligand>
        <name>substrate</name>
    </ligand>
</feature>
<keyword evidence="9 12" id="KW-0460">Magnesium</keyword>
<gene>
    <name evidence="12" type="primary">rbsK</name>
    <name evidence="14" type="ORF">J2736_002791</name>
</gene>
<dbReference type="InterPro" id="IPR011877">
    <property type="entry name" value="Ribokinase"/>
</dbReference>
<evidence type="ECO:0000256" key="1">
    <source>
        <dbReference type="ARBA" id="ARBA00005380"/>
    </source>
</evidence>
<accession>A0ABU1NXN0</accession>
<feature type="binding site" evidence="12">
    <location>
        <position position="143"/>
    </location>
    <ligand>
        <name>substrate</name>
    </ligand>
</feature>
<feature type="binding site" evidence="12">
    <location>
        <position position="284"/>
    </location>
    <ligand>
        <name>K(+)</name>
        <dbReference type="ChEBI" id="CHEBI:29103"/>
    </ligand>
</feature>
<evidence type="ECO:0000256" key="10">
    <source>
        <dbReference type="ARBA" id="ARBA00022958"/>
    </source>
</evidence>
<comment type="similarity">
    <text evidence="1">Belongs to the carbohydrate kinase pfkB family.</text>
</comment>
<dbReference type="Proteomes" id="UP001267290">
    <property type="component" value="Unassembled WGS sequence"/>
</dbReference>
<evidence type="ECO:0000313" key="14">
    <source>
        <dbReference type="EMBL" id="MDR6551602.1"/>
    </source>
</evidence>
<protein>
    <recommendedName>
        <fullName evidence="3 12">Ribokinase</fullName>
        <shortName evidence="12">RK</shortName>
        <ecNumber evidence="2 12">2.7.1.15</ecNumber>
    </recommendedName>
</protein>
<comment type="similarity">
    <text evidence="12">Belongs to the carbohydrate kinase PfkB family. Ribokinase subfamily.</text>
</comment>
<comment type="pathway">
    <text evidence="12">Carbohydrate metabolism; D-ribose degradation; D-ribose 5-phosphate from beta-D-ribopyranose: step 2/2.</text>
</comment>
<comment type="catalytic activity">
    <reaction evidence="12">
        <text>D-ribose + ATP = D-ribose 5-phosphate + ADP + H(+)</text>
        <dbReference type="Rhea" id="RHEA:13697"/>
        <dbReference type="ChEBI" id="CHEBI:15378"/>
        <dbReference type="ChEBI" id="CHEBI:30616"/>
        <dbReference type="ChEBI" id="CHEBI:47013"/>
        <dbReference type="ChEBI" id="CHEBI:78346"/>
        <dbReference type="ChEBI" id="CHEBI:456216"/>
        <dbReference type="EC" id="2.7.1.15"/>
    </reaction>
</comment>
<dbReference type="PANTHER" id="PTHR10584:SF166">
    <property type="entry name" value="RIBOKINASE"/>
    <property type="match status" value="1"/>
</dbReference>
<dbReference type="InterPro" id="IPR002139">
    <property type="entry name" value="Ribo/fructo_kinase"/>
</dbReference>
<evidence type="ECO:0000256" key="8">
    <source>
        <dbReference type="ARBA" id="ARBA00022840"/>
    </source>
</evidence>
<evidence type="ECO:0000256" key="6">
    <source>
        <dbReference type="ARBA" id="ARBA00022741"/>
    </source>
</evidence>
<evidence type="ECO:0000256" key="4">
    <source>
        <dbReference type="ARBA" id="ARBA00022679"/>
    </source>
</evidence>
<evidence type="ECO:0000256" key="11">
    <source>
        <dbReference type="ARBA" id="ARBA00023277"/>
    </source>
</evidence>
<comment type="function">
    <text evidence="12">Catalyzes the phosphorylation of ribose at O-5 in a reaction requiring ATP and magnesium. The resulting D-ribose-5-phosphate can then be used either for sythesis of nucleotides, histidine, and tryptophan, or as a component of the pentose phosphate pathway.</text>
</comment>
<keyword evidence="8 12" id="KW-0067">ATP-binding</keyword>
<keyword evidence="11 12" id="KW-0119">Carbohydrate metabolism</keyword>
<feature type="binding site" evidence="12">
    <location>
        <begin position="222"/>
        <end position="227"/>
    </location>
    <ligand>
        <name>ATP</name>
        <dbReference type="ChEBI" id="CHEBI:30616"/>
    </ligand>
</feature>
<dbReference type="NCBIfam" id="TIGR02152">
    <property type="entry name" value="D_ribokin_bact"/>
    <property type="match status" value="1"/>
</dbReference>
<dbReference type="PRINTS" id="PR00990">
    <property type="entry name" value="RIBOKINASE"/>
</dbReference>
<dbReference type="EC" id="2.7.1.15" evidence="2 12"/>
<evidence type="ECO:0000256" key="2">
    <source>
        <dbReference type="ARBA" id="ARBA00012035"/>
    </source>
</evidence>
<comment type="cofactor">
    <cofactor evidence="12">
        <name>Mg(2+)</name>
        <dbReference type="ChEBI" id="CHEBI:18420"/>
    </cofactor>
    <text evidence="12">Requires a divalent cation, most likely magnesium in vivo, as an electrophilic catalyst to aid phosphoryl group transfer. It is the chelate of the metal and the nucleotide that is the actual substrate.</text>
</comment>